<dbReference type="PROSITE" id="PS51257">
    <property type="entry name" value="PROKAR_LIPOPROTEIN"/>
    <property type="match status" value="1"/>
</dbReference>
<proteinExistence type="predicted"/>
<feature type="chain" id="PRO_5008674818" description="Lipoprotein" evidence="2">
    <location>
        <begin position="21"/>
        <end position="108"/>
    </location>
</feature>
<dbReference type="EMBL" id="FKLO01000041">
    <property type="protein sequence ID" value="SAM63103.1"/>
    <property type="molecule type" value="Genomic_DNA"/>
</dbReference>
<evidence type="ECO:0000313" key="3">
    <source>
        <dbReference type="EMBL" id="SAM63103.1"/>
    </source>
</evidence>
<organism evidence="3 4">
    <name type="scientific">Cardiobacterium hominis</name>
    <dbReference type="NCBI Taxonomy" id="2718"/>
    <lineage>
        <taxon>Bacteria</taxon>
        <taxon>Pseudomonadati</taxon>
        <taxon>Pseudomonadota</taxon>
        <taxon>Gammaproteobacteria</taxon>
        <taxon>Cardiobacteriales</taxon>
        <taxon>Cardiobacteriaceae</taxon>
        <taxon>Cardiobacterium</taxon>
    </lineage>
</organism>
<evidence type="ECO:0000313" key="4">
    <source>
        <dbReference type="Proteomes" id="UP000190837"/>
    </source>
</evidence>
<feature type="region of interest" description="Disordered" evidence="1">
    <location>
        <begin position="45"/>
        <end position="108"/>
    </location>
</feature>
<evidence type="ECO:0000256" key="2">
    <source>
        <dbReference type="SAM" id="SignalP"/>
    </source>
</evidence>
<feature type="compositionally biased region" description="Basic and acidic residues" evidence="1">
    <location>
        <begin position="86"/>
        <end position="98"/>
    </location>
</feature>
<gene>
    <name evidence="3" type="ORF">CHUV0807_1084</name>
</gene>
<reference evidence="4" key="1">
    <citation type="submission" date="2016-04" db="EMBL/GenBank/DDBJ databases">
        <authorList>
            <person name="Tagini F."/>
        </authorList>
    </citation>
    <scope>NUCLEOTIDE SEQUENCE [LARGE SCALE GENOMIC DNA]</scope>
    <source>
        <strain evidence="4">CHUV0807</strain>
    </source>
</reference>
<dbReference type="Proteomes" id="UP000190837">
    <property type="component" value="Unassembled WGS sequence"/>
</dbReference>
<accession>A0A1C3H3V4</accession>
<keyword evidence="2" id="KW-0732">Signal</keyword>
<name>A0A1C3H3V4_9GAMM</name>
<dbReference type="AlphaFoldDB" id="A0A1C3H3V4"/>
<sequence length="108" mass="11767">MKSTKLILSAVILASLAACTASDGAKKQRDFCYKFDKFENICLDGDHASSDVKSQDKSTPDRSDDSPKDNSGNNNNNNSGNNNNDKQNDSKKDAEKDCNCNYGGSYDQ</sequence>
<evidence type="ECO:0000256" key="1">
    <source>
        <dbReference type="SAM" id="MobiDB-lite"/>
    </source>
</evidence>
<protein>
    <recommendedName>
        <fullName evidence="5">Lipoprotein</fullName>
    </recommendedName>
</protein>
<evidence type="ECO:0008006" key="5">
    <source>
        <dbReference type="Google" id="ProtNLM"/>
    </source>
</evidence>
<dbReference type="RefSeq" id="WP_079540284.1">
    <property type="nucleotide sequence ID" value="NZ_CAUQCO010000068.1"/>
</dbReference>
<feature type="signal peptide" evidence="2">
    <location>
        <begin position="1"/>
        <end position="20"/>
    </location>
</feature>
<feature type="compositionally biased region" description="Low complexity" evidence="1">
    <location>
        <begin position="69"/>
        <end position="85"/>
    </location>
</feature>
<feature type="compositionally biased region" description="Basic and acidic residues" evidence="1">
    <location>
        <begin position="45"/>
        <end position="68"/>
    </location>
</feature>